<reference evidence="3" key="1">
    <citation type="submission" date="2018-05" db="EMBL/GenBank/DDBJ databases">
        <authorList>
            <person name="Lanie J.A."/>
            <person name="Ng W.-L."/>
            <person name="Kazmierczak K.M."/>
            <person name="Andrzejewski T.M."/>
            <person name="Davidsen T.M."/>
            <person name="Wayne K.J."/>
            <person name="Tettelin H."/>
            <person name="Glass J.I."/>
            <person name="Rusch D."/>
            <person name="Podicherti R."/>
            <person name="Tsui H.-C.T."/>
            <person name="Winkler M.E."/>
        </authorList>
    </citation>
    <scope>NUCLEOTIDE SEQUENCE</scope>
</reference>
<gene>
    <name evidence="3" type="ORF">METZ01_LOCUS6435</name>
</gene>
<proteinExistence type="predicted"/>
<comment type="cofactor">
    <cofactor evidence="1">
        <name>pyridoxal 5'-phosphate</name>
        <dbReference type="ChEBI" id="CHEBI:597326"/>
    </cofactor>
</comment>
<dbReference type="SUPFAM" id="SSF53383">
    <property type="entry name" value="PLP-dependent transferases"/>
    <property type="match status" value="1"/>
</dbReference>
<evidence type="ECO:0000256" key="2">
    <source>
        <dbReference type="ARBA" id="ARBA00022898"/>
    </source>
</evidence>
<dbReference type="Pfam" id="PF00202">
    <property type="entry name" value="Aminotran_3"/>
    <property type="match status" value="1"/>
</dbReference>
<evidence type="ECO:0000313" key="3">
    <source>
        <dbReference type="EMBL" id="SUZ53581.1"/>
    </source>
</evidence>
<evidence type="ECO:0008006" key="4">
    <source>
        <dbReference type="Google" id="ProtNLM"/>
    </source>
</evidence>
<dbReference type="CDD" id="cd00610">
    <property type="entry name" value="OAT_like"/>
    <property type="match status" value="1"/>
</dbReference>
<evidence type="ECO:0000256" key="1">
    <source>
        <dbReference type="ARBA" id="ARBA00001933"/>
    </source>
</evidence>
<dbReference type="Gene3D" id="3.90.1150.10">
    <property type="entry name" value="Aspartate Aminotransferase, domain 1"/>
    <property type="match status" value="1"/>
</dbReference>
<dbReference type="InterPro" id="IPR015422">
    <property type="entry name" value="PyrdxlP-dep_Trfase_small"/>
</dbReference>
<dbReference type="Gene3D" id="3.40.640.10">
    <property type="entry name" value="Type I PLP-dependent aspartate aminotransferase-like (Major domain)"/>
    <property type="match status" value="1"/>
</dbReference>
<dbReference type="PANTHER" id="PTHR43713">
    <property type="entry name" value="GLUTAMATE-1-SEMIALDEHYDE 2,1-AMINOMUTASE"/>
    <property type="match status" value="1"/>
</dbReference>
<dbReference type="AlphaFoldDB" id="A0A381NGB3"/>
<dbReference type="InterPro" id="IPR049704">
    <property type="entry name" value="Aminotrans_3_PPA_site"/>
</dbReference>
<name>A0A381NGB3_9ZZZZ</name>
<accession>A0A381NGB3</accession>
<sequence length="457" mass="50241">MNKVEINKKIEQGEKSQAVRKKLAERTRESEKVARDGKLSLAQEVVQTVDLPHPIYIDSAEGPYLTDIDGNQYIDLTGGFGPNVLGNKPEVVERALQSQIEKGWHFGIPSAGQKQLSAVVKEADSCVDQMVFCNSGTEATMYAFRAARAFSGKQVVALFQGSYHGVHDYALVKADLKSDKSRPSATTLGTGVPSVVSNDLMLMLPYRDETAFDLIRERKDELALVVIEPVQSSNPRLDNQDFFNKLREVCTECGVLLMFDEVITGFRIAYGGCKEYYGVEPDLVTYGKAIGGGLPIGAVGGRKNIMDTFSGADGAPFIFTGGTFSGNPLTMGAGLAALEYLNENKDDIYPYLKRQGDRLSQEVNQFCKSENIPAKLMNAASMFVLGFSSNEINSSRDIDSSLRILEREFYIHLLGHDVIVPGIHLAFLSWAHSEAVVDEVITAFQLSFEDLRYDGLV</sequence>
<dbReference type="PANTHER" id="PTHR43713:SF3">
    <property type="entry name" value="GLUTAMATE-1-SEMIALDEHYDE 2,1-AMINOMUTASE 1, CHLOROPLASTIC-RELATED"/>
    <property type="match status" value="1"/>
</dbReference>
<organism evidence="3">
    <name type="scientific">marine metagenome</name>
    <dbReference type="NCBI Taxonomy" id="408172"/>
    <lineage>
        <taxon>unclassified sequences</taxon>
        <taxon>metagenomes</taxon>
        <taxon>ecological metagenomes</taxon>
    </lineage>
</organism>
<dbReference type="InterPro" id="IPR015421">
    <property type="entry name" value="PyrdxlP-dep_Trfase_major"/>
</dbReference>
<dbReference type="InterPro" id="IPR015424">
    <property type="entry name" value="PyrdxlP-dep_Trfase"/>
</dbReference>
<dbReference type="InterPro" id="IPR005814">
    <property type="entry name" value="Aminotrans_3"/>
</dbReference>
<dbReference type="PROSITE" id="PS00600">
    <property type="entry name" value="AA_TRANSFER_CLASS_3"/>
    <property type="match status" value="1"/>
</dbReference>
<keyword evidence="2" id="KW-0663">Pyridoxal phosphate</keyword>
<protein>
    <recommendedName>
        <fullName evidence="4">Glutamate-1-semialdehyde 2,1-aminomutase</fullName>
    </recommendedName>
</protein>
<dbReference type="GO" id="GO:0008483">
    <property type="term" value="F:transaminase activity"/>
    <property type="evidence" value="ECO:0007669"/>
    <property type="project" value="InterPro"/>
</dbReference>
<dbReference type="EMBL" id="UINC01000337">
    <property type="protein sequence ID" value="SUZ53581.1"/>
    <property type="molecule type" value="Genomic_DNA"/>
</dbReference>
<dbReference type="GO" id="GO:0030170">
    <property type="term" value="F:pyridoxal phosphate binding"/>
    <property type="evidence" value="ECO:0007669"/>
    <property type="project" value="InterPro"/>
</dbReference>